<dbReference type="Pfam" id="PF07027">
    <property type="entry name" value="DUF1318"/>
    <property type="match status" value="1"/>
</dbReference>
<keyword evidence="2" id="KW-0732">Signal</keyword>
<dbReference type="STRING" id="195064.SAMN05421721_101208"/>
<sequence>MHLPVLRLFPAALLTAALLSACVTVNIYFPAAAAEDAARTIVRDVLGAEGDGERTQEGPDAEPGPEALRDAAGRLLVSALDVLVPPAHAQSPNIDIRTPAINALRASLRARNDQMRPHFRSGAIGLTRDGNVAVRDLKQVPLRERSQVQQLVAEENADRNALYREIARANGHPEWEDEIRETFARVWVEEAPAGYWYQDRQGRWQRK</sequence>
<evidence type="ECO:0000313" key="4">
    <source>
        <dbReference type="Proteomes" id="UP000199556"/>
    </source>
</evidence>
<evidence type="ECO:0000256" key="1">
    <source>
        <dbReference type="SAM" id="MobiDB-lite"/>
    </source>
</evidence>
<keyword evidence="4" id="KW-1185">Reference proteome</keyword>
<reference evidence="3 4" key="1">
    <citation type="submission" date="2016-10" db="EMBL/GenBank/DDBJ databases">
        <authorList>
            <person name="de Groot N.N."/>
        </authorList>
    </citation>
    <scope>NUCLEOTIDE SEQUENCE [LARGE SCALE GENOMIC DNA]</scope>
    <source>
        <strain evidence="3 4">DSM 4180</strain>
    </source>
</reference>
<gene>
    <name evidence="3" type="ORF">SAMN05421721_101208</name>
</gene>
<dbReference type="AlphaFoldDB" id="A0A1I4PEH3"/>
<dbReference type="OrthoDB" id="8526313at2"/>
<evidence type="ECO:0000256" key="2">
    <source>
        <dbReference type="SAM" id="SignalP"/>
    </source>
</evidence>
<dbReference type="Proteomes" id="UP000199556">
    <property type="component" value="Unassembled WGS sequence"/>
</dbReference>
<dbReference type="RefSeq" id="WP_090483337.1">
    <property type="nucleotide sequence ID" value="NZ_FOUO01000001.1"/>
</dbReference>
<evidence type="ECO:0000313" key="3">
    <source>
        <dbReference type="EMBL" id="SFM25985.1"/>
    </source>
</evidence>
<proteinExistence type="predicted"/>
<name>A0A1I4PEH3_ECTMO</name>
<accession>A0A1I4PEH3</accession>
<dbReference type="EMBL" id="FOUO01000001">
    <property type="protein sequence ID" value="SFM25985.1"/>
    <property type="molecule type" value="Genomic_DNA"/>
</dbReference>
<organism evidence="3 4">
    <name type="scientific">Ectothiorhodospira mobilis</name>
    <dbReference type="NCBI Taxonomy" id="195064"/>
    <lineage>
        <taxon>Bacteria</taxon>
        <taxon>Pseudomonadati</taxon>
        <taxon>Pseudomonadota</taxon>
        <taxon>Gammaproteobacteria</taxon>
        <taxon>Chromatiales</taxon>
        <taxon>Ectothiorhodospiraceae</taxon>
        <taxon>Ectothiorhodospira</taxon>
    </lineage>
</organism>
<feature type="region of interest" description="Disordered" evidence="1">
    <location>
        <begin position="48"/>
        <end position="67"/>
    </location>
</feature>
<dbReference type="PROSITE" id="PS51257">
    <property type="entry name" value="PROKAR_LIPOPROTEIN"/>
    <property type="match status" value="1"/>
</dbReference>
<feature type="signal peptide" evidence="2">
    <location>
        <begin position="1"/>
        <end position="33"/>
    </location>
</feature>
<dbReference type="InterPro" id="IPR008309">
    <property type="entry name" value="YdbL"/>
</dbReference>
<feature type="chain" id="PRO_5011653214" evidence="2">
    <location>
        <begin position="34"/>
        <end position="207"/>
    </location>
</feature>
<protein>
    <submittedName>
        <fullName evidence="3">Uncharacterized conserved protein YdbL, DUF1318 family</fullName>
    </submittedName>
</protein>